<dbReference type="InterPro" id="IPR023395">
    <property type="entry name" value="MCP_dom_sf"/>
</dbReference>
<feature type="transmembrane region" description="Helical" evidence="11">
    <location>
        <begin position="594"/>
        <end position="616"/>
    </location>
</feature>
<evidence type="ECO:0000256" key="1">
    <source>
        <dbReference type="ARBA" id="ARBA00004448"/>
    </source>
</evidence>
<feature type="repeat" description="Solcar" evidence="10">
    <location>
        <begin position="214"/>
        <end position="295"/>
    </location>
</feature>
<organism evidence="12 13">
    <name type="scientific">Perkinsus olseni</name>
    <name type="common">Perkinsus atlanticus</name>
    <dbReference type="NCBI Taxonomy" id="32597"/>
    <lineage>
        <taxon>Eukaryota</taxon>
        <taxon>Sar</taxon>
        <taxon>Alveolata</taxon>
        <taxon>Perkinsozoa</taxon>
        <taxon>Perkinsea</taxon>
        <taxon>Perkinsida</taxon>
        <taxon>Perkinsidae</taxon>
        <taxon>Perkinsus</taxon>
    </lineage>
</organism>
<protein>
    <submittedName>
        <fullName evidence="12">Cu/Pi carrier</fullName>
    </submittedName>
</protein>
<dbReference type="InterPro" id="IPR044677">
    <property type="entry name" value="SLC25A3/Pic2/Mir1-like"/>
</dbReference>
<evidence type="ECO:0000256" key="2">
    <source>
        <dbReference type="ARBA" id="ARBA00006375"/>
    </source>
</evidence>
<dbReference type="Gene3D" id="1.50.40.10">
    <property type="entry name" value="Mitochondrial carrier domain"/>
    <property type="match status" value="3"/>
</dbReference>
<comment type="caution">
    <text evidence="12">The sequence shown here is derived from an EMBL/GenBank/DDBJ whole genome shotgun (WGS) entry which is preliminary data.</text>
</comment>
<feature type="repeat" description="Solcar" evidence="10">
    <location>
        <begin position="341"/>
        <end position="425"/>
    </location>
</feature>
<dbReference type="Proteomes" id="UP000541610">
    <property type="component" value="Unassembled WGS sequence"/>
</dbReference>
<gene>
    <name evidence="12" type="primary">PIC2_1</name>
    <name evidence="12" type="ORF">FOZ60_013924</name>
</gene>
<keyword evidence="3" id="KW-0813">Transport</keyword>
<evidence type="ECO:0000256" key="4">
    <source>
        <dbReference type="ARBA" id="ARBA00022692"/>
    </source>
</evidence>
<feature type="transmembrane region" description="Helical" evidence="11">
    <location>
        <begin position="266"/>
        <end position="289"/>
    </location>
</feature>
<dbReference type="PROSITE" id="PS50920">
    <property type="entry name" value="SOLCAR"/>
    <property type="match status" value="4"/>
</dbReference>
<dbReference type="InterPro" id="IPR018108">
    <property type="entry name" value="MCP_transmembrane"/>
</dbReference>
<dbReference type="PANTHER" id="PTHR45671">
    <property type="entry name" value="SOLUTE CARRIER FAMILY 25 (MITOCHONDRIAL CARRIER PHOSPHATE CARRIER), MEMBER 3, LIKE-RELATED-RELATED"/>
    <property type="match status" value="1"/>
</dbReference>
<dbReference type="GO" id="GO:1990547">
    <property type="term" value="P:mitochondrial phosphate ion transmembrane transport"/>
    <property type="evidence" value="ECO:0007669"/>
    <property type="project" value="InterPro"/>
</dbReference>
<keyword evidence="6" id="KW-0999">Mitochondrion inner membrane</keyword>
<comment type="similarity">
    <text evidence="2">Belongs to the mitochondrial carrier (TC 2.A.29) family.</text>
</comment>
<keyword evidence="4 10" id="KW-0812">Transmembrane</keyword>
<feature type="transmembrane region" description="Helical" evidence="11">
    <location>
        <begin position="295"/>
        <end position="322"/>
    </location>
</feature>
<dbReference type="PANTHER" id="PTHR45671:SF10">
    <property type="entry name" value="SOLUTE CARRIER FAMILY 25 MEMBER 3"/>
    <property type="match status" value="1"/>
</dbReference>
<dbReference type="OrthoDB" id="427452at2759"/>
<feature type="repeat" description="Solcar" evidence="10">
    <location>
        <begin position="542"/>
        <end position="623"/>
    </location>
</feature>
<sequence>MSSTTAPAKKWNSRFAGAVPHTTDYYLKCLAGGALACGTTHTLMTPVDVVKVNMQVNPSKYRSLLSGLGTLTTEEGVRAGSPKGCCSYLHRVQFPRYVQIWLERSLQGPVQHPGRRRETLSSTAVSSGLPLLPVPSSSRTSFLCPWEMIKVKMQASPTGTFPLGLRGAWKEMAANKGVTGFPMGSLVPLWYRQIPYTMYKHIFTRPKDSYSKATQLGITFASGYIAGIACAIVSQPADNLVSQMAKAENQSKTFMEMAKAQGVKNLFLAGLGPRIVMIGTLTGLQWWIYDTWKSAMGFVLLFVSFLMSTTSSVAAANSLTAATNPPKWNSRYAGSVPHTLDYYWKCLLGGAVACGTTHTSMCPVDVVKVNMQIDPTKYTSLYQGWKSILHEEGLKGVTKGWSATCVGYTFQGMFKFGLNEVFKDIYNNMVGEENSVKYRGWIWAASGGSAEFFADLALTPWEMIKVKMQCSPTGTFPLKLKDAWHEMAAHKMETGFPYGSLKPVWYRQIPYTIVKFVGFEFAAEQFYKYIFTRPKETYSKATQLGITFLSGYVAGIGCALVSQPADNLVSQMAKPENFGKSFMEMAKQEGIKNLFLAGLGPRILMVGTLTALQWWIFDAWKTAMGLGTSGGGAVKKTDKAKTQ</sequence>
<dbReference type="SUPFAM" id="SSF103506">
    <property type="entry name" value="Mitochondrial carrier"/>
    <property type="match status" value="2"/>
</dbReference>
<evidence type="ECO:0000256" key="10">
    <source>
        <dbReference type="PROSITE-ProRule" id="PRU00282"/>
    </source>
</evidence>
<evidence type="ECO:0000256" key="11">
    <source>
        <dbReference type="SAM" id="Phobius"/>
    </source>
</evidence>
<name>A0A7J6P7Q6_PEROL</name>
<dbReference type="GO" id="GO:0005315">
    <property type="term" value="F:phosphate transmembrane transporter activity"/>
    <property type="evidence" value="ECO:0007669"/>
    <property type="project" value="InterPro"/>
</dbReference>
<keyword evidence="5" id="KW-0677">Repeat</keyword>
<keyword evidence="9 10" id="KW-0472">Membrane</keyword>
<dbReference type="Pfam" id="PF00153">
    <property type="entry name" value="Mito_carr"/>
    <property type="match status" value="5"/>
</dbReference>
<evidence type="ECO:0000256" key="6">
    <source>
        <dbReference type="ARBA" id="ARBA00022792"/>
    </source>
</evidence>
<dbReference type="EMBL" id="JABANP010000064">
    <property type="protein sequence ID" value="KAF4692184.1"/>
    <property type="molecule type" value="Genomic_DNA"/>
</dbReference>
<evidence type="ECO:0000256" key="9">
    <source>
        <dbReference type="ARBA" id="ARBA00023136"/>
    </source>
</evidence>
<dbReference type="AlphaFoldDB" id="A0A7J6P7Q6"/>
<evidence type="ECO:0000256" key="3">
    <source>
        <dbReference type="ARBA" id="ARBA00022448"/>
    </source>
</evidence>
<evidence type="ECO:0000313" key="12">
    <source>
        <dbReference type="EMBL" id="KAF4692184.1"/>
    </source>
</evidence>
<evidence type="ECO:0000256" key="7">
    <source>
        <dbReference type="ARBA" id="ARBA00022989"/>
    </source>
</evidence>
<accession>A0A7J6P7Q6</accession>
<proteinExistence type="inferred from homology"/>
<feature type="repeat" description="Solcar" evidence="10">
    <location>
        <begin position="24"/>
        <end position="109"/>
    </location>
</feature>
<evidence type="ECO:0000256" key="8">
    <source>
        <dbReference type="ARBA" id="ARBA00023128"/>
    </source>
</evidence>
<keyword evidence="7 11" id="KW-1133">Transmembrane helix</keyword>
<reference evidence="12 13" key="1">
    <citation type="submission" date="2020-04" db="EMBL/GenBank/DDBJ databases">
        <title>Perkinsus olseni comparative genomics.</title>
        <authorList>
            <person name="Bogema D.R."/>
        </authorList>
    </citation>
    <scope>NUCLEOTIDE SEQUENCE [LARGE SCALE GENOMIC DNA]</scope>
    <source>
        <strain evidence="12">00978-12</strain>
    </source>
</reference>
<evidence type="ECO:0000256" key="5">
    <source>
        <dbReference type="ARBA" id="ARBA00022737"/>
    </source>
</evidence>
<evidence type="ECO:0000313" key="13">
    <source>
        <dbReference type="Proteomes" id="UP000541610"/>
    </source>
</evidence>
<keyword evidence="8" id="KW-0496">Mitochondrion</keyword>
<dbReference type="GO" id="GO:0005743">
    <property type="term" value="C:mitochondrial inner membrane"/>
    <property type="evidence" value="ECO:0007669"/>
    <property type="project" value="UniProtKB-SubCell"/>
</dbReference>
<comment type="subcellular location">
    <subcellularLocation>
        <location evidence="1">Mitochondrion inner membrane</location>
        <topology evidence="1">Multi-pass membrane protein</topology>
    </subcellularLocation>
</comment>